<accession>D8SVC5</accession>
<dbReference type="InterPro" id="IPR023393">
    <property type="entry name" value="START-like_dom_sf"/>
</dbReference>
<evidence type="ECO:0000259" key="1">
    <source>
        <dbReference type="Pfam" id="PF03364"/>
    </source>
</evidence>
<dbReference type="PANTHER" id="PTHR34060:SF1">
    <property type="entry name" value="POLYKETIDE CYCLASE _ DEHYDRASE AND LIPID TRANSPORT PROTEIN"/>
    <property type="match status" value="1"/>
</dbReference>
<dbReference type="eggNOG" id="ENOG502RXSU">
    <property type="taxonomic scope" value="Eukaryota"/>
</dbReference>
<feature type="non-terminal residue" evidence="2">
    <location>
        <position position="176"/>
    </location>
</feature>
<dbReference type="AlphaFoldDB" id="D8SVC5"/>
<dbReference type="Gene3D" id="3.30.530.20">
    <property type="match status" value="1"/>
</dbReference>
<evidence type="ECO:0000313" key="3">
    <source>
        <dbReference type="Proteomes" id="UP000001514"/>
    </source>
</evidence>
<proteinExistence type="predicted"/>
<dbReference type="EMBL" id="GL377645">
    <property type="protein sequence ID" value="EFJ11590.1"/>
    <property type="molecule type" value="Genomic_DNA"/>
</dbReference>
<reference evidence="2 3" key="1">
    <citation type="journal article" date="2011" name="Science">
        <title>The Selaginella genome identifies genetic changes associated with the evolution of vascular plants.</title>
        <authorList>
            <person name="Banks J.A."/>
            <person name="Nishiyama T."/>
            <person name="Hasebe M."/>
            <person name="Bowman J.L."/>
            <person name="Gribskov M."/>
            <person name="dePamphilis C."/>
            <person name="Albert V.A."/>
            <person name="Aono N."/>
            <person name="Aoyama T."/>
            <person name="Ambrose B.A."/>
            <person name="Ashton N.W."/>
            <person name="Axtell M.J."/>
            <person name="Barker E."/>
            <person name="Barker M.S."/>
            <person name="Bennetzen J.L."/>
            <person name="Bonawitz N.D."/>
            <person name="Chapple C."/>
            <person name="Cheng C."/>
            <person name="Correa L.G."/>
            <person name="Dacre M."/>
            <person name="DeBarry J."/>
            <person name="Dreyer I."/>
            <person name="Elias M."/>
            <person name="Engstrom E.M."/>
            <person name="Estelle M."/>
            <person name="Feng L."/>
            <person name="Finet C."/>
            <person name="Floyd S.K."/>
            <person name="Frommer W.B."/>
            <person name="Fujita T."/>
            <person name="Gramzow L."/>
            <person name="Gutensohn M."/>
            <person name="Harholt J."/>
            <person name="Hattori M."/>
            <person name="Heyl A."/>
            <person name="Hirai T."/>
            <person name="Hiwatashi Y."/>
            <person name="Ishikawa M."/>
            <person name="Iwata M."/>
            <person name="Karol K.G."/>
            <person name="Koehler B."/>
            <person name="Kolukisaoglu U."/>
            <person name="Kubo M."/>
            <person name="Kurata T."/>
            <person name="Lalonde S."/>
            <person name="Li K."/>
            <person name="Li Y."/>
            <person name="Litt A."/>
            <person name="Lyons E."/>
            <person name="Manning G."/>
            <person name="Maruyama T."/>
            <person name="Michael T.P."/>
            <person name="Mikami K."/>
            <person name="Miyazaki S."/>
            <person name="Morinaga S."/>
            <person name="Murata T."/>
            <person name="Mueller-Roeber B."/>
            <person name="Nelson D.R."/>
            <person name="Obara M."/>
            <person name="Oguri Y."/>
            <person name="Olmstead R.G."/>
            <person name="Onodera N."/>
            <person name="Petersen B.L."/>
            <person name="Pils B."/>
            <person name="Prigge M."/>
            <person name="Rensing S.A."/>
            <person name="Riano-Pachon D.M."/>
            <person name="Roberts A.W."/>
            <person name="Sato Y."/>
            <person name="Scheller H.V."/>
            <person name="Schulz B."/>
            <person name="Schulz C."/>
            <person name="Shakirov E.V."/>
            <person name="Shibagaki N."/>
            <person name="Shinohara N."/>
            <person name="Shippen D.E."/>
            <person name="Soerensen I."/>
            <person name="Sotooka R."/>
            <person name="Sugimoto N."/>
            <person name="Sugita M."/>
            <person name="Sumikawa N."/>
            <person name="Tanurdzic M."/>
            <person name="Theissen G."/>
            <person name="Ulvskov P."/>
            <person name="Wakazuki S."/>
            <person name="Weng J.K."/>
            <person name="Willats W.W."/>
            <person name="Wipf D."/>
            <person name="Wolf P.G."/>
            <person name="Yang L."/>
            <person name="Zimmer A.D."/>
            <person name="Zhu Q."/>
            <person name="Mitros T."/>
            <person name="Hellsten U."/>
            <person name="Loque D."/>
            <person name="Otillar R."/>
            <person name="Salamov A."/>
            <person name="Schmutz J."/>
            <person name="Shapiro H."/>
            <person name="Lindquist E."/>
            <person name="Lucas S."/>
            <person name="Rokhsar D."/>
            <person name="Grigoriev I.V."/>
        </authorList>
    </citation>
    <scope>NUCLEOTIDE SEQUENCE [LARGE SCALE GENOMIC DNA]</scope>
</reference>
<dbReference type="InParanoid" id="D8SVC5"/>
<organism evidence="3">
    <name type="scientific">Selaginella moellendorffii</name>
    <name type="common">Spikemoss</name>
    <dbReference type="NCBI Taxonomy" id="88036"/>
    <lineage>
        <taxon>Eukaryota</taxon>
        <taxon>Viridiplantae</taxon>
        <taxon>Streptophyta</taxon>
        <taxon>Embryophyta</taxon>
        <taxon>Tracheophyta</taxon>
        <taxon>Lycopodiopsida</taxon>
        <taxon>Selaginellales</taxon>
        <taxon>Selaginellaceae</taxon>
        <taxon>Selaginella</taxon>
    </lineage>
</organism>
<sequence length="176" mass="19631">DDGVTLSIEKVAKNKRRISASISMGCIPLETVWGVLTDYEGLADFIPGLASSKVLERRENGAQLLQIGEQELALGVKFRAKGVIEVTELPLELLDNGCRRDIGFDMVEGDFNLFRGIWRIEQILHGVEDATTQTSLTYILEVQPKIWIPVALLEGRLQKEVSNNLICVRDRALLIL</sequence>
<dbReference type="OrthoDB" id="5732at2759"/>
<dbReference type="Proteomes" id="UP000001514">
    <property type="component" value="Unassembled WGS sequence"/>
</dbReference>
<dbReference type="KEGG" id="smo:SELMODRAFT_47431"/>
<dbReference type="Pfam" id="PF03364">
    <property type="entry name" value="Polyketide_cyc"/>
    <property type="match status" value="1"/>
</dbReference>
<feature type="non-terminal residue" evidence="2">
    <location>
        <position position="1"/>
    </location>
</feature>
<dbReference type="OMA" id="HASICCL"/>
<evidence type="ECO:0000313" key="2">
    <source>
        <dbReference type="EMBL" id="EFJ11590.1"/>
    </source>
</evidence>
<keyword evidence="3" id="KW-1185">Reference proteome</keyword>
<dbReference type="HOGENOM" id="CLU_083749_2_0_1"/>
<dbReference type="Gramene" id="EFJ11590">
    <property type="protein sequence ID" value="EFJ11590"/>
    <property type="gene ID" value="SELMODRAFT_47431"/>
</dbReference>
<name>D8SVC5_SELML</name>
<dbReference type="SUPFAM" id="SSF55961">
    <property type="entry name" value="Bet v1-like"/>
    <property type="match status" value="1"/>
</dbReference>
<protein>
    <recommendedName>
        <fullName evidence="1">Coenzyme Q-binding protein COQ10 START domain-containing protein</fullName>
    </recommendedName>
</protein>
<feature type="domain" description="Coenzyme Q-binding protein COQ10 START" evidence="1">
    <location>
        <begin position="28"/>
        <end position="165"/>
    </location>
</feature>
<dbReference type="PANTHER" id="PTHR34060">
    <property type="entry name" value="POLYKETIDE CYCLASE / DEHYDRASE AND LIPID TRANSPORT PROTEIN"/>
    <property type="match status" value="1"/>
</dbReference>
<dbReference type="FunCoup" id="D8SVC5">
    <property type="interactions" value="508"/>
</dbReference>
<dbReference type="InterPro" id="IPR005031">
    <property type="entry name" value="COQ10_START"/>
</dbReference>
<gene>
    <name evidence="2" type="ORF">SELMODRAFT_47431</name>
</gene>